<dbReference type="InterPro" id="IPR036691">
    <property type="entry name" value="Endo/exonu/phosph_ase_sf"/>
</dbReference>
<evidence type="ECO:0000256" key="1">
    <source>
        <dbReference type="SAM" id="SignalP"/>
    </source>
</evidence>
<feature type="domain" description="Endonuclease/exonuclease/phosphatase" evidence="2">
    <location>
        <begin position="50"/>
        <end position="293"/>
    </location>
</feature>
<dbReference type="InterPro" id="IPR006311">
    <property type="entry name" value="TAT_signal"/>
</dbReference>
<keyword evidence="3" id="KW-0378">Hydrolase</keyword>
<protein>
    <submittedName>
        <fullName evidence="3">Endonuclease/exonuclease/phosphatase family metal-dependent hydrolase</fullName>
    </submittedName>
</protein>
<keyword evidence="3" id="KW-0255">Endonuclease</keyword>
<organism evidence="3 4">
    <name type="scientific">Streptomyces umbrinus</name>
    <dbReference type="NCBI Taxonomy" id="67370"/>
    <lineage>
        <taxon>Bacteria</taxon>
        <taxon>Bacillati</taxon>
        <taxon>Actinomycetota</taxon>
        <taxon>Actinomycetes</taxon>
        <taxon>Kitasatosporales</taxon>
        <taxon>Streptomycetaceae</taxon>
        <taxon>Streptomyces</taxon>
        <taxon>Streptomyces phaeochromogenes group</taxon>
    </lineage>
</organism>
<comment type="caution">
    <text evidence="3">The sequence shown here is derived from an EMBL/GenBank/DDBJ whole genome shotgun (WGS) entry which is preliminary data.</text>
</comment>
<evidence type="ECO:0000259" key="2">
    <source>
        <dbReference type="Pfam" id="PF03372"/>
    </source>
</evidence>
<gene>
    <name evidence="3" type="ORF">QF035_009412</name>
</gene>
<sequence length="303" mass="33540">MPHRSRVTRRLGLKTALAAAVTLPLSSTALSTSPASASNRISRSRRLEVMSFNLRYASTAEPNSWTVRRPVMRELLRQEQPHVMGVQEGLYQQVRDIEADLGPHYDWIGTGRAGGSRDEFMAVYYDTRRLAPVEYDHFWLSDTPNVIGSNTWGGGSIRMVTWVRFRDLGDGERQFYVLNTHLDNASQNARARAASLITSRIAGLDRTLPLLVTGDFNIAAHQNPVYDTMLAAGLTDTWDTAAERSTLYATFHGYQPLIPGGDRIDWILATPGVTAHRASINTFSVGGQFPSDHLPVQASLTLA</sequence>
<accession>A0ABU0T7R9</accession>
<feature type="signal peptide" evidence="1">
    <location>
        <begin position="1"/>
        <end position="29"/>
    </location>
</feature>
<dbReference type="RefSeq" id="WP_307528227.1">
    <property type="nucleotide sequence ID" value="NZ_JAUSZI010000002.1"/>
</dbReference>
<dbReference type="CDD" id="cd09083">
    <property type="entry name" value="EEP-1"/>
    <property type="match status" value="1"/>
</dbReference>
<keyword evidence="1" id="KW-0732">Signal</keyword>
<feature type="chain" id="PRO_5046628262" evidence="1">
    <location>
        <begin position="30"/>
        <end position="303"/>
    </location>
</feature>
<dbReference type="InterPro" id="IPR050410">
    <property type="entry name" value="CCR4/nocturin_mRNA_transcr"/>
</dbReference>
<evidence type="ECO:0000313" key="3">
    <source>
        <dbReference type="EMBL" id="MDQ1031830.1"/>
    </source>
</evidence>
<proteinExistence type="predicted"/>
<keyword evidence="4" id="KW-1185">Reference proteome</keyword>
<evidence type="ECO:0000313" key="4">
    <source>
        <dbReference type="Proteomes" id="UP001230328"/>
    </source>
</evidence>
<dbReference type="Pfam" id="PF03372">
    <property type="entry name" value="Exo_endo_phos"/>
    <property type="match status" value="1"/>
</dbReference>
<dbReference type="EMBL" id="JAUSZI010000002">
    <property type="protein sequence ID" value="MDQ1031830.1"/>
    <property type="molecule type" value="Genomic_DNA"/>
</dbReference>
<dbReference type="InterPro" id="IPR005135">
    <property type="entry name" value="Endo/exonuclease/phosphatase"/>
</dbReference>
<dbReference type="GO" id="GO:0016787">
    <property type="term" value="F:hydrolase activity"/>
    <property type="evidence" value="ECO:0007669"/>
    <property type="project" value="UniProtKB-KW"/>
</dbReference>
<dbReference type="PANTHER" id="PTHR12121:SF36">
    <property type="entry name" value="ENDONUCLEASE_EXONUCLEASE_PHOSPHATASE DOMAIN-CONTAINING PROTEIN"/>
    <property type="match status" value="1"/>
</dbReference>
<dbReference type="GO" id="GO:0004519">
    <property type="term" value="F:endonuclease activity"/>
    <property type="evidence" value="ECO:0007669"/>
    <property type="project" value="UniProtKB-KW"/>
</dbReference>
<reference evidence="3 4" key="1">
    <citation type="submission" date="2023-07" db="EMBL/GenBank/DDBJ databases">
        <title>Comparative genomics of wheat-associated soil bacteria to identify genetic determinants of phenazine resistance.</title>
        <authorList>
            <person name="Mouncey N."/>
        </authorList>
    </citation>
    <scope>NUCLEOTIDE SEQUENCE [LARGE SCALE GENOMIC DNA]</scope>
    <source>
        <strain evidence="3 4">V2I4</strain>
    </source>
</reference>
<dbReference type="Proteomes" id="UP001230328">
    <property type="component" value="Unassembled WGS sequence"/>
</dbReference>
<name>A0ABU0T7R9_9ACTN</name>
<dbReference type="PROSITE" id="PS51318">
    <property type="entry name" value="TAT"/>
    <property type="match status" value="1"/>
</dbReference>
<dbReference type="SUPFAM" id="SSF56219">
    <property type="entry name" value="DNase I-like"/>
    <property type="match status" value="1"/>
</dbReference>
<dbReference type="PANTHER" id="PTHR12121">
    <property type="entry name" value="CARBON CATABOLITE REPRESSOR PROTEIN 4"/>
    <property type="match status" value="1"/>
</dbReference>
<keyword evidence="3" id="KW-0540">Nuclease</keyword>
<dbReference type="Gene3D" id="3.60.10.10">
    <property type="entry name" value="Endonuclease/exonuclease/phosphatase"/>
    <property type="match status" value="1"/>
</dbReference>